<keyword evidence="1" id="KW-0547">Nucleotide-binding</keyword>
<dbReference type="SUPFAM" id="SSF52540">
    <property type="entry name" value="P-loop containing nucleoside triphosphate hydrolases"/>
    <property type="match status" value="1"/>
</dbReference>
<dbReference type="RefSeq" id="WP_007863435.1">
    <property type="nucleotide sequence ID" value="NZ_JH376422.1"/>
</dbReference>
<dbReference type="InterPro" id="IPR014001">
    <property type="entry name" value="Helicase_ATP-bd"/>
</dbReference>
<dbReference type="InterPro" id="IPR001736">
    <property type="entry name" value="PLipase_D/transphosphatidylase"/>
</dbReference>
<protein>
    <recommendedName>
        <fullName evidence="10">Helicase ATP-binding domain-containing protein</fullName>
    </recommendedName>
</protein>
<dbReference type="SMART" id="SM00490">
    <property type="entry name" value="HELICc"/>
    <property type="match status" value="1"/>
</dbReference>
<dbReference type="eggNOG" id="COG1061">
    <property type="taxonomic scope" value="Bacteria"/>
</dbReference>
<evidence type="ECO:0000256" key="2">
    <source>
        <dbReference type="ARBA" id="ARBA00022801"/>
    </source>
</evidence>
<dbReference type="SUPFAM" id="SSF56024">
    <property type="entry name" value="Phospholipase D/nuclease"/>
    <property type="match status" value="1"/>
</dbReference>
<dbReference type="InterPro" id="IPR050615">
    <property type="entry name" value="ATP-dep_DNA_Helicase"/>
</dbReference>
<evidence type="ECO:0000259" key="5">
    <source>
        <dbReference type="PROSITE" id="PS50035"/>
    </source>
</evidence>
<sequence length="718" mass="83112">MGFADLSIGLRYRTEEHSFSRDFLIPVLRKSVMYKRAVGFFSSTALIELSVGLFEMARNGGKIELIASPKLSDEDIVAIQFGYKTREQAMIEALELSIRDPLDQFEEERLNLVATLIANGILELKLAFMESDTYHNMYHEKIAVFQDKDGNRISYTGSANASANSYCDNFESIYVFCDWKDATHKEFVDITENDFDRMWENVTDKIQVIPFPKVILKKLERYQKDTIDYQTDEKQFHYHKFVEDTKPFRIPQNVKLREVQKEAVSNWFNQGCRGIFSMCTGAGKSYTALACMVDLAQKLNNQLAVFIVCPQIHLVGQWEEDEINWGPPPIIAHSESKNRYWNDELIRAYKRFRNNGEPFVCITTNDTFSGRYISEIVSRLKDDQNVLLIIDEAHNFGAKRLTKCLPDNIQYRVGLSATIERHGDAKGTGILFDYFGSKCIVYDVDQAIKDGALTKYRYYPVPIYLNSEELYEYQNLTEKLKKFLVQKDGKVEISKDGELLLFKRARLLAGARNKLDLLIELLKKYQNEGHILVYCGAATTEKEETGELERQIDGVTEKIRQELHMTVHRFTAEENLRERQEIKHFFSDGLYQVVTAIKCLDEGVNIPSIRTAFIMASTRNPREFIQRRGRLLRKSPDKDYAEIYDFITLPRELSCVEHGDYEKDKTILFGEMARINEFGKLSDNPAQSDGMMNQIMQAYDVYIDIEEEMKKLEEEYSG</sequence>
<keyword evidence="4" id="KW-0067">ATP-binding</keyword>
<proteinExistence type="predicted"/>
<dbReference type="InterPro" id="IPR025202">
    <property type="entry name" value="PLD-like_dom"/>
</dbReference>
<feature type="domain" description="Helicase C-terminal" evidence="7">
    <location>
        <begin position="517"/>
        <end position="675"/>
    </location>
</feature>
<evidence type="ECO:0000256" key="4">
    <source>
        <dbReference type="ARBA" id="ARBA00022840"/>
    </source>
</evidence>
<dbReference type="GO" id="GO:0003677">
    <property type="term" value="F:DNA binding"/>
    <property type="evidence" value="ECO:0007669"/>
    <property type="project" value="InterPro"/>
</dbReference>
<dbReference type="PANTHER" id="PTHR11274">
    <property type="entry name" value="RAD25/XP-B DNA REPAIR HELICASE"/>
    <property type="match status" value="1"/>
</dbReference>
<dbReference type="Proteomes" id="UP000003763">
    <property type="component" value="Unassembled WGS sequence"/>
</dbReference>
<comment type="caution">
    <text evidence="8">The sequence shown here is derived from an EMBL/GenBank/DDBJ whole genome shotgun (WGS) entry which is preliminary data.</text>
</comment>
<dbReference type="SMART" id="SM00487">
    <property type="entry name" value="DEXDc"/>
    <property type="match status" value="1"/>
</dbReference>
<evidence type="ECO:0000259" key="6">
    <source>
        <dbReference type="PROSITE" id="PS51192"/>
    </source>
</evidence>
<dbReference type="Pfam" id="PF04851">
    <property type="entry name" value="ResIII"/>
    <property type="match status" value="1"/>
</dbReference>
<dbReference type="Gene3D" id="3.40.50.300">
    <property type="entry name" value="P-loop containing nucleotide triphosphate hydrolases"/>
    <property type="match status" value="2"/>
</dbReference>
<dbReference type="AlphaFoldDB" id="G5HKE0"/>
<dbReference type="Gene3D" id="3.30.870.10">
    <property type="entry name" value="Endonuclease Chain A"/>
    <property type="match status" value="1"/>
</dbReference>
<evidence type="ECO:0000313" key="9">
    <source>
        <dbReference type="Proteomes" id="UP000003763"/>
    </source>
</evidence>
<dbReference type="Pfam" id="PF00271">
    <property type="entry name" value="Helicase_C"/>
    <property type="match status" value="1"/>
</dbReference>
<evidence type="ECO:0000256" key="1">
    <source>
        <dbReference type="ARBA" id="ARBA00022741"/>
    </source>
</evidence>
<dbReference type="GO" id="GO:0016787">
    <property type="term" value="F:hydrolase activity"/>
    <property type="evidence" value="ECO:0007669"/>
    <property type="project" value="UniProtKB-KW"/>
</dbReference>
<evidence type="ECO:0008006" key="10">
    <source>
        <dbReference type="Google" id="ProtNLM"/>
    </source>
</evidence>
<dbReference type="Pfam" id="PF13091">
    <property type="entry name" value="PLDc_2"/>
    <property type="match status" value="1"/>
</dbReference>
<dbReference type="GO" id="GO:0005524">
    <property type="term" value="F:ATP binding"/>
    <property type="evidence" value="ECO:0007669"/>
    <property type="project" value="UniProtKB-KW"/>
</dbReference>
<evidence type="ECO:0000259" key="7">
    <source>
        <dbReference type="PROSITE" id="PS51194"/>
    </source>
</evidence>
<keyword evidence="2" id="KW-0378">Hydrolase</keyword>
<accession>G5HKE0</accession>
<dbReference type="EMBL" id="ADLJ01000024">
    <property type="protein sequence ID" value="EHE98240.1"/>
    <property type="molecule type" value="Genomic_DNA"/>
</dbReference>
<dbReference type="PATRIC" id="fig|742733.3.peg.3169"/>
<dbReference type="GO" id="GO:0004386">
    <property type="term" value="F:helicase activity"/>
    <property type="evidence" value="ECO:0007669"/>
    <property type="project" value="UniProtKB-KW"/>
</dbReference>
<evidence type="ECO:0000313" key="8">
    <source>
        <dbReference type="EMBL" id="EHE98240.1"/>
    </source>
</evidence>
<keyword evidence="3" id="KW-0347">Helicase</keyword>
<reference evidence="8 9" key="1">
    <citation type="submission" date="2011-08" db="EMBL/GenBank/DDBJ databases">
        <title>The Genome Sequence of Clostridium citroniae WAL-17108.</title>
        <authorList>
            <consortium name="The Broad Institute Genome Sequencing Platform"/>
            <person name="Earl A."/>
            <person name="Ward D."/>
            <person name="Feldgarden M."/>
            <person name="Gevers D."/>
            <person name="Finegold S.M."/>
            <person name="Summanen P.H."/>
            <person name="Molitoris D.R."/>
            <person name="Vaisanen M.L."/>
            <person name="Daigneault M."/>
            <person name="Allen-Vercoe E."/>
            <person name="Young S.K."/>
            <person name="Zeng Q."/>
            <person name="Gargeya S."/>
            <person name="Fitzgerald M."/>
            <person name="Haas B."/>
            <person name="Abouelleil A."/>
            <person name="Alvarado L."/>
            <person name="Arachchi H.M."/>
            <person name="Berlin A."/>
            <person name="Brown A."/>
            <person name="Chapman S.B."/>
            <person name="Chen Z."/>
            <person name="Dunbar C."/>
            <person name="Freedman E."/>
            <person name="Gearin G."/>
            <person name="Gellesch M."/>
            <person name="Goldberg J."/>
            <person name="Griggs A."/>
            <person name="Gujja S."/>
            <person name="Heiman D."/>
            <person name="Howarth C."/>
            <person name="Larson L."/>
            <person name="Lui A."/>
            <person name="MacDonald P.J.P."/>
            <person name="Montmayeur A."/>
            <person name="Murphy C."/>
            <person name="Neiman D."/>
            <person name="Pearson M."/>
            <person name="Priest M."/>
            <person name="Roberts A."/>
            <person name="Saif S."/>
            <person name="Shea T."/>
            <person name="Shenoy N."/>
            <person name="Sisk P."/>
            <person name="Stolte C."/>
            <person name="Sykes S."/>
            <person name="Wortman J."/>
            <person name="Nusbaum C."/>
            <person name="Birren B."/>
        </authorList>
    </citation>
    <scope>NUCLEOTIDE SEQUENCE [LARGE SCALE GENOMIC DNA]</scope>
    <source>
        <strain evidence="8 9">WAL-17108</strain>
    </source>
</reference>
<evidence type="ECO:0000256" key="3">
    <source>
        <dbReference type="ARBA" id="ARBA00022806"/>
    </source>
</evidence>
<gene>
    <name evidence="8" type="ORF">HMPREF9469_03052</name>
</gene>
<dbReference type="PROSITE" id="PS51192">
    <property type="entry name" value="HELICASE_ATP_BIND_1"/>
    <property type="match status" value="1"/>
</dbReference>
<dbReference type="InterPro" id="IPR001650">
    <property type="entry name" value="Helicase_C-like"/>
</dbReference>
<feature type="domain" description="PLD phosphodiesterase" evidence="5">
    <location>
        <begin position="134"/>
        <end position="165"/>
    </location>
</feature>
<feature type="domain" description="Helicase ATP-binding" evidence="6">
    <location>
        <begin position="265"/>
        <end position="437"/>
    </location>
</feature>
<dbReference type="PROSITE" id="PS50035">
    <property type="entry name" value="PLD"/>
    <property type="match status" value="1"/>
</dbReference>
<dbReference type="CDD" id="cd09179">
    <property type="entry name" value="PLDc_N_DEXD_a"/>
    <property type="match status" value="1"/>
</dbReference>
<dbReference type="PROSITE" id="PS51194">
    <property type="entry name" value="HELICASE_CTER"/>
    <property type="match status" value="1"/>
</dbReference>
<dbReference type="HOGENOM" id="CLU_024175_0_0_9"/>
<dbReference type="GO" id="GO:0006793">
    <property type="term" value="P:phosphorus metabolic process"/>
    <property type="evidence" value="ECO:0007669"/>
    <property type="project" value="UniProtKB-ARBA"/>
</dbReference>
<dbReference type="PANTHER" id="PTHR11274:SF0">
    <property type="entry name" value="GENERAL TRANSCRIPTION AND DNA REPAIR FACTOR IIH HELICASE SUBUNIT XPB"/>
    <property type="match status" value="1"/>
</dbReference>
<name>G5HKE0_9FIRM</name>
<dbReference type="InterPro" id="IPR027417">
    <property type="entry name" value="P-loop_NTPase"/>
</dbReference>
<dbReference type="InterPro" id="IPR006935">
    <property type="entry name" value="Helicase/UvrB_N"/>
</dbReference>
<organism evidence="8 9">
    <name type="scientific">[Clostridium] citroniae WAL-17108</name>
    <dbReference type="NCBI Taxonomy" id="742733"/>
    <lineage>
        <taxon>Bacteria</taxon>
        <taxon>Bacillati</taxon>
        <taxon>Bacillota</taxon>
        <taxon>Clostridia</taxon>
        <taxon>Lachnospirales</taxon>
        <taxon>Lachnospiraceae</taxon>
        <taxon>Enterocloster</taxon>
    </lineage>
</organism>